<evidence type="ECO:0000256" key="10">
    <source>
        <dbReference type="ARBA" id="ARBA00023306"/>
    </source>
</evidence>
<evidence type="ECO:0000256" key="6">
    <source>
        <dbReference type="ARBA" id="ARBA00022776"/>
    </source>
</evidence>
<dbReference type="PROSITE" id="PS00183">
    <property type="entry name" value="UBC_1"/>
    <property type="match status" value="1"/>
</dbReference>
<dbReference type="PANTHER" id="PTHR24067">
    <property type="entry name" value="UBIQUITIN-CONJUGATING ENZYME E2"/>
    <property type="match status" value="1"/>
</dbReference>
<dbReference type="GO" id="GO:0051301">
    <property type="term" value="P:cell division"/>
    <property type="evidence" value="ECO:0007669"/>
    <property type="project" value="UniProtKB-KW"/>
</dbReference>
<evidence type="ECO:0000256" key="11">
    <source>
        <dbReference type="ARBA" id="ARBA00035845"/>
    </source>
</evidence>
<keyword evidence="6" id="KW-0498">Mitosis</keyword>
<comment type="subunit">
    <text evidence="20">Component of the APC/C complex, composed of at least 14 distinct subunits that assemble into a complex of at least 19 chains with a combined molecular mass of around 1.2 MDa. Within this complex, directly interacts with ANAPC2.</text>
</comment>
<evidence type="ECO:0000256" key="8">
    <source>
        <dbReference type="ARBA" id="ARBA00022840"/>
    </source>
</evidence>
<evidence type="ECO:0000256" key="5">
    <source>
        <dbReference type="ARBA" id="ARBA00022741"/>
    </source>
</evidence>
<feature type="region of interest" description="Disordered" evidence="23">
    <location>
        <begin position="1"/>
        <end position="41"/>
    </location>
</feature>
<gene>
    <name evidence="25" type="ORF">JEQ12_004692</name>
</gene>
<dbReference type="GO" id="GO:0061631">
    <property type="term" value="F:ubiquitin conjugating enzyme activity"/>
    <property type="evidence" value="ECO:0007669"/>
    <property type="project" value="UniProtKB-EC"/>
</dbReference>
<feature type="active site" description="Glycyl thioester intermediate" evidence="21">
    <location>
        <position position="132"/>
    </location>
</feature>
<dbReference type="Proteomes" id="UP000664991">
    <property type="component" value="Unassembled WGS sequence"/>
</dbReference>
<dbReference type="Pfam" id="PF00179">
    <property type="entry name" value="UQ_con"/>
    <property type="match status" value="1"/>
</dbReference>
<dbReference type="SUPFAM" id="SSF54495">
    <property type="entry name" value="UBC-like"/>
    <property type="match status" value="1"/>
</dbReference>
<evidence type="ECO:0000256" key="12">
    <source>
        <dbReference type="ARBA" id="ARBA00039076"/>
    </source>
</evidence>
<evidence type="ECO:0000313" key="26">
    <source>
        <dbReference type="Proteomes" id="UP000664991"/>
    </source>
</evidence>
<comment type="similarity">
    <text evidence="22">Belongs to the ubiquitin-conjugating enzyme family.</text>
</comment>
<keyword evidence="10" id="KW-0131">Cell cycle</keyword>
<dbReference type="EC" id="2.3.2.24" evidence="12"/>
<dbReference type="CDD" id="cd23791">
    <property type="entry name" value="UBCc_UBE2C"/>
    <property type="match status" value="1"/>
</dbReference>
<protein>
    <recommendedName>
        <fullName evidence="13">Ubiquitin-conjugating enzyme E2 C</fullName>
        <ecNumber evidence="2">2.3.2.23</ecNumber>
        <ecNumber evidence="12">2.3.2.24</ecNumber>
    </recommendedName>
    <alternativeName>
        <fullName evidence="17">(E3-independent) E2 ubiquitin-conjugating enzyme C</fullName>
    </alternativeName>
    <alternativeName>
        <fullName evidence="14">E2 ubiquitin-conjugating enzyme C</fullName>
    </alternativeName>
    <alternativeName>
        <fullName evidence="16">Ubiquitin carrier protein C</fullName>
    </alternativeName>
    <alternativeName>
        <fullName evidence="15">Ubiquitin-protein ligase C</fullName>
    </alternativeName>
</protein>
<name>A0A836CY54_SHEEP</name>
<reference evidence="25 26" key="1">
    <citation type="submission" date="2020-12" db="EMBL/GenBank/DDBJ databases">
        <title>De novo assembly of Tibetan sheep genome.</title>
        <authorList>
            <person name="Li X."/>
        </authorList>
    </citation>
    <scope>NUCLEOTIDE SEQUENCE [LARGE SCALE GENOMIC DNA]</scope>
    <source>
        <tissue evidence="25">Heart</tissue>
    </source>
</reference>
<evidence type="ECO:0000256" key="21">
    <source>
        <dbReference type="PROSITE-ProRule" id="PRU10133"/>
    </source>
</evidence>
<dbReference type="InterPro" id="IPR023313">
    <property type="entry name" value="UBQ-conjugating_AS"/>
</dbReference>
<keyword evidence="4" id="KW-0808">Transferase</keyword>
<evidence type="ECO:0000256" key="17">
    <source>
        <dbReference type="ARBA" id="ARBA00042725"/>
    </source>
</evidence>
<evidence type="ECO:0000256" key="14">
    <source>
        <dbReference type="ARBA" id="ARBA00041791"/>
    </source>
</evidence>
<evidence type="ECO:0000256" key="4">
    <source>
        <dbReference type="ARBA" id="ARBA00022679"/>
    </source>
</evidence>
<comment type="pathway">
    <text evidence="18">Protein modification.</text>
</comment>
<dbReference type="EC" id="2.3.2.23" evidence="2"/>
<evidence type="ECO:0000256" key="16">
    <source>
        <dbReference type="ARBA" id="ARBA00042389"/>
    </source>
</evidence>
<dbReference type="InterPro" id="IPR050113">
    <property type="entry name" value="Ub_conjugating_enzyme"/>
</dbReference>
<evidence type="ECO:0000256" key="3">
    <source>
        <dbReference type="ARBA" id="ARBA00022618"/>
    </source>
</evidence>
<comment type="catalytic activity">
    <reaction evidence="1">
        <text>S-ubiquitinyl-[E1 ubiquitin-activating enzyme]-L-cysteine + [E2 ubiquitin-conjugating enzyme]-L-cysteine = [E1 ubiquitin-activating enzyme]-L-cysteine + S-ubiquitinyl-[E2 ubiquitin-conjugating enzyme]-L-cysteine.</text>
        <dbReference type="EC" id="2.3.2.23"/>
    </reaction>
</comment>
<evidence type="ECO:0000259" key="24">
    <source>
        <dbReference type="PROSITE" id="PS50127"/>
    </source>
</evidence>
<dbReference type="PROSITE" id="PS50127">
    <property type="entry name" value="UBC_2"/>
    <property type="match status" value="1"/>
</dbReference>
<dbReference type="SMART" id="SM00212">
    <property type="entry name" value="UBCc"/>
    <property type="match status" value="1"/>
</dbReference>
<evidence type="ECO:0000256" key="19">
    <source>
        <dbReference type="ARBA" id="ARBA00058373"/>
    </source>
</evidence>
<evidence type="ECO:0000256" key="20">
    <source>
        <dbReference type="ARBA" id="ARBA00065073"/>
    </source>
</evidence>
<dbReference type="Gene3D" id="3.10.110.10">
    <property type="entry name" value="Ubiquitin Conjugating Enzyme"/>
    <property type="match status" value="1"/>
</dbReference>
<accession>A0A836CY54</accession>
<dbReference type="InterPro" id="IPR000608">
    <property type="entry name" value="UBC"/>
</dbReference>
<evidence type="ECO:0000313" key="25">
    <source>
        <dbReference type="EMBL" id="KAG5201929.1"/>
    </source>
</evidence>
<keyword evidence="7 22" id="KW-0833">Ubl conjugation pathway</keyword>
<evidence type="ECO:0000256" key="15">
    <source>
        <dbReference type="ARBA" id="ARBA00042312"/>
    </source>
</evidence>
<evidence type="ECO:0000256" key="7">
    <source>
        <dbReference type="ARBA" id="ARBA00022786"/>
    </source>
</evidence>
<evidence type="ECO:0000256" key="9">
    <source>
        <dbReference type="ARBA" id="ARBA00022843"/>
    </source>
</evidence>
<feature type="domain" description="UBC core" evidence="24">
    <location>
        <begin position="48"/>
        <end position="199"/>
    </location>
</feature>
<evidence type="ECO:0000256" key="22">
    <source>
        <dbReference type="RuleBase" id="RU362109"/>
    </source>
</evidence>
<proteinExistence type="inferred from homology"/>
<sequence>MEMEVPVPPGESDFRVEESLSDNCPRETGAGEDAWSPGPSRLPGDSKYSFCRLQQELMTLMMSGDKGISAFPESDNLFKWVGTIHGAAGTVYEDLRYKLSLEFPSGYPYNAPTVKFLTPCYHPNVDTQGNICLDILKDKWSALYDVRTILLSIQSLLGEPNIDSPLNTHAAELWKNPTASPHPCTPTKLSHVERTVVGT</sequence>
<evidence type="ECO:0000256" key="1">
    <source>
        <dbReference type="ARBA" id="ARBA00000485"/>
    </source>
</evidence>
<keyword evidence="8 22" id="KW-0067">ATP-binding</keyword>
<evidence type="ECO:0000256" key="2">
    <source>
        <dbReference type="ARBA" id="ARBA00012486"/>
    </source>
</evidence>
<evidence type="ECO:0000256" key="18">
    <source>
        <dbReference type="ARBA" id="ARBA00043952"/>
    </source>
</evidence>
<dbReference type="AlphaFoldDB" id="A0A836CY54"/>
<keyword evidence="9" id="KW-0832">Ubl conjugation</keyword>
<dbReference type="EMBL" id="JAEMGP010000013">
    <property type="protein sequence ID" value="KAG5201929.1"/>
    <property type="molecule type" value="Genomic_DNA"/>
</dbReference>
<dbReference type="InterPro" id="IPR016135">
    <property type="entry name" value="UBQ-conjugating_enzyme/RWD"/>
</dbReference>
<comment type="caution">
    <text evidence="25">The sequence shown here is derived from an EMBL/GenBank/DDBJ whole genome shotgun (WGS) entry which is preliminary data.</text>
</comment>
<comment type="function">
    <text evidence="19">Accepts ubiquitin from the E1 complex and catalyzes its covalent attachment to other proteins. In vitro catalyzes 'Lys-11'- and 'Lys-48'-linked polyubiquitination. Acts as an essential factor of the anaphase promoting complex/cyclosome (APC/C), a cell cycle-regulated ubiquitin ligase that controls progression through mitosis. Acts by initiating 'Lys-11'-linked polyubiquitin chains on APC/C substrates, leading to the degradation of APC/C substrates by the proteasome and promoting mitotic exit.</text>
</comment>
<comment type="catalytic activity">
    <reaction evidence="11">
        <text>S-ubiquitinyl-[E1 ubiquitin-activating enzyme]-L-cysteine + [acceptor protein]-L-lysine = [E1 ubiquitin-activating enzyme]-L-cysteine + N(6)-monoubiquitinyl-[acceptor protein]-L-lysine.</text>
        <dbReference type="EC" id="2.3.2.24"/>
    </reaction>
</comment>
<keyword evidence="3" id="KW-0132">Cell division</keyword>
<evidence type="ECO:0000256" key="23">
    <source>
        <dbReference type="SAM" id="MobiDB-lite"/>
    </source>
</evidence>
<dbReference type="GO" id="GO:0005524">
    <property type="term" value="F:ATP binding"/>
    <property type="evidence" value="ECO:0007669"/>
    <property type="project" value="UniProtKB-UniRule"/>
</dbReference>
<organism evidence="25 26">
    <name type="scientific">Ovis aries</name>
    <name type="common">Sheep</name>
    <dbReference type="NCBI Taxonomy" id="9940"/>
    <lineage>
        <taxon>Eukaryota</taxon>
        <taxon>Metazoa</taxon>
        <taxon>Chordata</taxon>
        <taxon>Craniata</taxon>
        <taxon>Vertebrata</taxon>
        <taxon>Euteleostomi</taxon>
        <taxon>Mammalia</taxon>
        <taxon>Eutheria</taxon>
        <taxon>Laurasiatheria</taxon>
        <taxon>Artiodactyla</taxon>
        <taxon>Ruminantia</taxon>
        <taxon>Pecora</taxon>
        <taxon>Bovidae</taxon>
        <taxon>Caprinae</taxon>
        <taxon>Ovis</taxon>
    </lineage>
</organism>
<evidence type="ECO:0000256" key="13">
    <source>
        <dbReference type="ARBA" id="ARBA00039887"/>
    </source>
</evidence>
<dbReference type="FunFam" id="3.10.110.10:FF:000039">
    <property type="entry name" value="Ubiquitin-conjugating enzyme E2 C"/>
    <property type="match status" value="1"/>
</dbReference>
<keyword evidence="5 22" id="KW-0547">Nucleotide-binding</keyword>